<protein>
    <submittedName>
        <fullName evidence="1">Uncharacterized protein</fullName>
    </submittedName>
</protein>
<proteinExistence type="predicted"/>
<dbReference type="EMBL" id="LXSQ01000004">
    <property type="protein sequence ID" value="OAM44582.1"/>
    <property type="molecule type" value="Genomic_DNA"/>
</dbReference>
<sequence length="226" mass="24860">MAQAVPGRFDFGGFMKHWIWAALAAGLLAGCGAQEAGKGQFRDVLARYAETNEVCLPLALDADGANAPLLGSERIALPRRNAEDKRINEAAVKQMRALESAGLYERLKENDDDVALVFVLTEKGRRHTRASLNGPLFCLGREHVDKVQYYTEPATNAAGLTVSRVVYEGSITMDGWGKRLIRHGSEAWQNSLPLKRVEQATLVKTNDGWRDMRELPPVEGVAQTAQ</sequence>
<accession>A0A1B6W1E1</accession>
<gene>
    <name evidence="1" type="ORF">A7Q00_01340</name>
</gene>
<evidence type="ECO:0000313" key="2">
    <source>
        <dbReference type="Proteomes" id="UP000077726"/>
    </source>
</evidence>
<reference evidence="2" key="1">
    <citation type="submission" date="2016-05" db="EMBL/GenBank/DDBJ databases">
        <title>Draft genome of Corynebacterium afermentans subsp. afermentans LCDC 88199T.</title>
        <authorList>
            <person name="Bernier A.-M."/>
            <person name="Bernard K."/>
        </authorList>
    </citation>
    <scope>NUCLEOTIDE SEQUENCE [LARGE SCALE GENOMIC DNA]</scope>
    <source>
        <strain evidence="2">NML130454</strain>
    </source>
</reference>
<dbReference type="STRING" id="1795832.A7Q00_01340"/>
<evidence type="ECO:0000313" key="1">
    <source>
        <dbReference type="EMBL" id="OAM44582.1"/>
    </source>
</evidence>
<comment type="caution">
    <text evidence="1">The sequence shown here is derived from an EMBL/GenBank/DDBJ whole genome shotgun (WGS) entry which is preliminary data.</text>
</comment>
<dbReference type="Proteomes" id="UP000077726">
    <property type="component" value="Unassembled WGS sequence"/>
</dbReference>
<dbReference type="AlphaFoldDB" id="A0A1B6W1E1"/>
<keyword evidence="2" id="KW-1185">Reference proteome</keyword>
<organism evidence="1 2">
    <name type="scientific">Eikenella halliae</name>
    <dbReference type="NCBI Taxonomy" id="1795832"/>
    <lineage>
        <taxon>Bacteria</taxon>
        <taxon>Pseudomonadati</taxon>
        <taxon>Pseudomonadota</taxon>
        <taxon>Betaproteobacteria</taxon>
        <taxon>Neisseriales</taxon>
        <taxon>Neisseriaceae</taxon>
        <taxon>Eikenella</taxon>
    </lineage>
</organism>
<name>A0A1B6W1E1_9NEIS</name>